<comment type="caution">
    <text evidence="3">The sequence shown here is derived from an EMBL/GenBank/DDBJ whole genome shotgun (WGS) entry which is preliminary data.</text>
</comment>
<dbReference type="Proteomes" id="UP000564704">
    <property type="component" value="Unassembled WGS sequence"/>
</dbReference>
<dbReference type="Gene3D" id="3.10.560.10">
    <property type="entry name" value="Outer membrane lipoprotein wza domain like"/>
    <property type="match status" value="2"/>
</dbReference>
<dbReference type="Gene3D" id="3.30.1950.10">
    <property type="entry name" value="wza like domain"/>
    <property type="match status" value="1"/>
</dbReference>
<gene>
    <name evidence="3" type="ORF">FDP25_16525</name>
</gene>
<sequence length="356" mass="38160">MVVAGCSLPRGAAIQSEVLSEQNAETPSFQVVPVTRNMTPVLEDWPSTGWQGHYHWFGRDRGPDSNVIQVGDVLNIVVWESQDNSLLSAPGSNMVEMPAQEVSASGKVFLPYVGDLRLKGLTSDAARQRIQNSFEEIAPSAQVQVSVVEGRNNSIDLVGGVAAPGSYPLESRNTKILSAIAKGGGVKSGLRNPLLRLQRRGKTYETPVADLLEDARRNVRLRGGDQIAVVEDERSFNVLGAAGSQQMLYFEKENMSAMEALSAMGGLEASRANPKGVLVLREYEPDDLKPGPSGPDMQQVVFTIDLTTADGLFAARQFQINPGDTLLATESPVNAARTIIGLFGTVIGVTGTVNNL</sequence>
<evidence type="ECO:0000313" key="3">
    <source>
        <dbReference type="EMBL" id="MRU17049.1"/>
    </source>
</evidence>
<organism evidence="3 4">
    <name type="scientific">Roseovarius bejariae</name>
    <dbReference type="NCBI Taxonomy" id="2576383"/>
    <lineage>
        <taxon>Bacteria</taxon>
        <taxon>Pseudomonadati</taxon>
        <taxon>Pseudomonadota</taxon>
        <taxon>Alphaproteobacteria</taxon>
        <taxon>Rhodobacterales</taxon>
        <taxon>Roseobacteraceae</taxon>
        <taxon>Roseovarius</taxon>
    </lineage>
</organism>
<reference evidence="3 4" key="1">
    <citation type="submission" date="2019-05" db="EMBL/GenBank/DDBJ databases">
        <title>Roseovarius bejariae sp. nov., a moderately halophylic bacterium isolated from a saline soil in Rambla Salada (Murcia).</title>
        <authorList>
            <person name="Castro D.J."/>
            <person name="Gomez-Altuve A."/>
            <person name="Reina J.C."/>
            <person name="Rodriguez M."/>
            <person name="Sampedro I."/>
            <person name="Llamas I."/>
            <person name="Martinez-Checa F."/>
        </authorList>
    </citation>
    <scope>NUCLEOTIDE SEQUENCE [LARGE SCALE GENOMIC DNA]</scope>
    <source>
        <strain evidence="3 4">A21</strain>
    </source>
</reference>
<name>A0A844CY72_9RHOB</name>
<dbReference type="PANTHER" id="PTHR33619:SF3">
    <property type="entry name" value="POLYSACCHARIDE EXPORT PROTEIN GFCE-RELATED"/>
    <property type="match status" value="1"/>
</dbReference>
<proteinExistence type="predicted"/>
<feature type="domain" description="Polysaccharide export protein N-terminal" evidence="2">
    <location>
        <begin position="65"/>
        <end position="147"/>
    </location>
</feature>
<dbReference type="AlphaFoldDB" id="A0A844CY72"/>
<keyword evidence="4" id="KW-1185">Reference proteome</keyword>
<evidence type="ECO:0000313" key="4">
    <source>
        <dbReference type="Proteomes" id="UP000564704"/>
    </source>
</evidence>
<keyword evidence="1" id="KW-0732">Signal</keyword>
<dbReference type="PANTHER" id="PTHR33619">
    <property type="entry name" value="POLYSACCHARIDE EXPORT PROTEIN GFCE-RELATED"/>
    <property type="match status" value="1"/>
</dbReference>
<dbReference type="InterPro" id="IPR049712">
    <property type="entry name" value="Poly_export"/>
</dbReference>
<dbReference type="InterPro" id="IPR003715">
    <property type="entry name" value="Poly_export_N"/>
</dbReference>
<accession>A0A844CY72</accession>
<dbReference type="EMBL" id="SZWE01000002">
    <property type="protein sequence ID" value="MRU17049.1"/>
    <property type="molecule type" value="Genomic_DNA"/>
</dbReference>
<protein>
    <submittedName>
        <fullName evidence="3">Polysaccharide export protein</fullName>
    </submittedName>
</protein>
<dbReference type="GO" id="GO:0015159">
    <property type="term" value="F:polysaccharide transmembrane transporter activity"/>
    <property type="evidence" value="ECO:0007669"/>
    <property type="project" value="InterPro"/>
</dbReference>
<evidence type="ECO:0000256" key="1">
    <source>
        <dbReference type="ARBA" id="ARBA00022729"/>
    </source>
</evidence>
<dbReference type="OrthoDB" id="7198507at2"/>
<evidence type="ECO:0000259" key="2">
    <source>
        <dbReference type="Pfam" id="PF02563"/>
    </source>
</evidence>
<dbReference type="Pfam" id="PF02563">
    <property type="entry name" value="Poly_export"/>
    <property type="match status" value="1"/>
</dbReference>